<keyword evidence="6" id="KW-1133">Transmembrane helix</keyword>
<comment type="caution">
    <text evidence="11">The sequence shown here is derived from an EMBL/GenBank/DDBJ whole genome shotgun (WGS) entry which is preliminary data.</text>
</comment>
<comment type="subcellular location">
    <subcellularLocation>
        <location evidence="1">Golgi apparatus membrane</location>
        <topology evidence="1">Single-pass type II membrane protein</topology>
    </subcellularLocation>
</comment>
<evidence type="ECO:0000256" key="3">
    <source>
        <dbReference type="ARBA" id="ARBA00022679"/>
    </source>
</evidence>
<dbReference type="InterPro" id="IPR007734">
    <property type="entry name" value="Heparan_SO4_2-O-STrfase"/>
</dbReference>
<dbReference type="PANTHER" id="PTHR12129:SF15">
    <property type="entry name" value="URONYL 2-SULFOTRANSFERASE"/>
    <property type="match status" value="1"/>
</dbReference>
<evidence type="ECO:0000313" key="11">
    <source>
        <dbReference type="EMBL" id="KAJ8029390.1"/>
    </source>
</evidence>
<keyword evidence="4" id="KW-0812">Transmembrane</keyword>
<keyword evidence="12" id="KW-1185">Reference proteome</keyword>
<dbReference type="InterPro" id="IPR005331">
    <property type="entry name" value="Sulfotransferase"/>
</dbReference>
<evidence type="ECO:0000256" key="9">
    <source>
        <dbReference type="ARBA" id="ARBA00023180"/>
    </source>
</evidence>
<comment type="similarity">
    <text evidence="2">Belongs to the sulfotransferase 3 family.</text>
</comment>
<dbReference type="Proteomes" id="UP001152320">
    <property type="component" value="Chromosome 14"/>
</dbReference>
<reference evidence="11" key="1">
    <citation type="submission" date="2021-10" db="EMBL/GenBank/DDBJ databases">
        <title>Tropical sea cucumber genome reveals ecological adaptation and Cuvierian tubules defense mechanism.</title>
        <authorList>
            <person name="Chen T."/>
        </authorList>
    </citation>
    <scope>NUCLEOTIDE SEQUENCE</scope>
    <source>
        <strain evidence="11">Nanhai2018</strain>
        <tissue evidence="11">Muscle</tissue>
    </source>
</reference>
<evidence type="ECO:0000256" key="6">
    <source>
        <dbReference type="ARBA" id="ARBA00022989"/>
    </source>
</evidence>
<dbReference type="OrthoDB" id="10019582at2759"/>
<dbReference type="InterPro" id="IPR027417">
    <property type="entry name" value="P-loop_NTPase"/>
</dbReference>
<dbReference type="Gene3D" id="3.40.50.300">
    <property type="entry name" value="P-loop containing nucleotide triphosphate hydrolases"/>
    <property type="match status" value="1"/>
</dbReference>
<dbReference type="GO" id="GO:0008146">
    <property type="term" value="F:sulfotransferase activity"/>
    <property type="evidence" value="ECO:0007669"/>
    <property type="project" value="InterPro"/>
</dbReference>
<gene>
    <name evidence="11" type="ORF">HOLleu_28769</name>
</gene>
<keyword evidence="3" id="KW-0808">Transferase</keyword>
<protein>
    <submittedName>
        <fullName evidence="11">Heparan sulfate 2-O-sulfotransferase 1</fullName>
    </submittedName>
</protein>
<evidence type="ECO:0000256" key="4">
    <source>
        <dbReference type="ARBA" id="ARBA00022692"/>
    </source>
</evidence>
<dbReference type="SUPFAM" id="SSF52540">
    <property type="entry name" value="P-loop containing nucleoside triphosphate hydrolases"/>
    <property type="match status" value="1"/>
</dbReference>
<keyword evidence="9" id="KW-0325">Glycoprotein</keyword>
<organism evidence="11 12">
    <name type="scientific">Holothuria leucospilota</name>
    <name type="common">Black long sea cucumber</name>
    <name type="synonym">Mertensiothuria leucospilota</name>
    <dbReference type="NCBI Taxonomy" id="206669"/>
    <lineage>
        <taxon>Eukaryota</taxon>
        <taxon>Metazoa</taxon>
        <taxon>Echinodermata</taxon>
        <taxon>Eleutherozoa</taxon>
        <taxon>Echinozoa</taxon>
        <taxon>Holothuroidea</taxon>
        <taxon>Aspidochirotacea</taxon>
        <taxon>Aspidochirotida</taxon>
        <taxon>Holothuriidae</taxon>
        <taxon>Holothuria</taxon>
    </lineage>
</organism>
<evidence type="ECO:0000256" key="7">
    <source>
        <dbReference type="ARBA" id="ARBA00023034"/>
    </source>
</evidence>
<dbReference type="PANTHER" id="PTHR12129">
    <property type="entry name" value="HEPARAN SULFATE 2-O-SULFOTRANSFERASE"/>
    <property type="match status" value="1"/>
</dbReference>
<dbReference type="Pfam" id="PF03567">
    <property type="entry name" value="Sulfotransfer_2"/>
    <property type="match status" value="1"/>
</dbReference>
<dbReference type="AlphaFoldDB" id="A0A9Q1BMW4"/>
<keyword evidence="8" id="KW-0472">Membrane</keyword>
<keyword evidence="5" id="KW-0735">Signal-anchor</keyword>
<feature type="compositionally biased region" description="Basic and acidic residues" evidence="10">
    <location>
        <begin position="49"/>
        <end position="72"/>
    </location>
</feature>
<keyword evidence="7" id="KW-0333">Golgi apparatus</keyword>
<feature type="compositionally biased region" description="Polar residues" evidence="10">
    <location>
        <begin position="38"/>
        <end position="48"/>
    </location>
</feature>
<dbReference type="GO" id="GO:0000139">
    <property type="term" value="C:Golgi membrane"/>
    <property type="evidence" value="ECO:0007669"/>
    <property type="project" value="UniProtKB-SubCell"/>
</dbReference>
<evidence type="ECO:0000256" key="8">
    <source>
        <dbReference type="ARBA" id="ARBA00023136"/>
    </source>
</evidence>
<evidence type="ECO:0000256" key="2">
    <source>
        <dbReference type="ARBA" id="ARBA00010569"/>
    </source>
</evidence>
<sequence>MSHFQPNDLYRSFKAICLLTLLVGTCVTIKTLSHVNEASHSRQGLMSRSQKDETNSFERGDENSASKKDETAVDHKITYSTRKSILEQLLPEDKFVLPNNVSGGIHRKTKIQQVARPIILFSVPPKCGSRTLLLVVNSLKTQNNSFQDVITLVDFSIVEKGSVSRKVQYINGAIDKAKAPAFLYTHAFYVPYAPTMVESDGVEKTLVRISIVRDPMERKISHYYYSRFRDSEPETKEEQVWRSHLKGIRRESFDDCLRFRRPECVAEKFHVRLISQFCGYEKGCGKKSKFALQKAKYNVENNYLLGRGVGSVALRLES</sequence>
<evidence type="ECO:0000256" key="10">
    <source>
        <dbReference type="SAM" id="MobiDB-lite"/>
    </source>
</evidence>
<accession>A0A9Q1BMW4</accession>
<dbReference type="EMBL" id="JAIZAY010000014">
    <property type="protein sequence ID" value="KAJ8029390.1"/>
    <property type="molecule type" value="Genomic_DNA"/>
</dbReference>
<evidence type="ECO:0000313" key="12">
    <source>
        <dbReference type="Proteomes" id="UP001152320"/>
    </source>
</evidence>
<evidence type="ECO:0000256" key="1">
    <source>
        <dbReference type="ARBA" id="ARBA00004323"/>
    </source>
</evidence>
<evidence type="ECO:0000256" key="5">
    <source>
        <dbReference type="ARBA" id="ARBA00022968"/>
    </source>
</evidence>
<feature type="region of interest" description="Disordered" evidence="10">
    <location>
        <begin position="38"/>
        <end position="72"/>
    </location>
</feature>
<proteinExistence type="inferred from homology"/>
<name>A0A9Q1BMW4_HOLLE</name>